<feature type="transmembrane region" description="Helical" evidence="2">
    <location>
        <begin position="109"/>
        <end position="129"/>
    </location>
</feature>
<organism evidence="3 4">
    <name type="scientific">Streptomyces lienomycini</name>
    <dbReference type="NCBI Taxonomy" id="284035"/>
    <lineage>
        <taxon>Bacteria</taxon>
        <taxon>Bacillati</taxon>
        <taxon>Actinomycetota</taxon>
        <taxon>Actinomycetes</taxon>
        <taxon>Kitasatosporales</taxon>
        <taxon>Streptomycetaceae</taxon>
        <taxon>Streptomyces</taxon>
    </lineage>
</organism>
<dbReference type="RefSeq" id="WP_271415211.1">
    <property type="nucleotide sequence ID" value="NZ_BAAATN010000018.1"/>
</dbReference>
<keyword evidence="4" id="KW-1185">Reference proteome</keyword>
<evidence type="ECO:0000256" key="1">
    <source>
        <dbReference type="SAM" id="MobiDB-lite"/>
    </source>
</evidence>
<evidence type="ECO:0000313" key="4">
    <source>
        <dbReference type="Proteomes" id="UP001595855"/>
    </source>
</evidence>
<dbReference type="EMBL" id="JBHSJO010000001">
    <property type="protein sequence ID" value="MFC5018673.1"/>
    <property type="molecule type" value="Genomic_DNA"/>
</dbReference>
<evidence type="ECO:0008006" key="5">
    <source>
        <dbReference type="Google" id="ProtNLM"/>
    </source>
</evidence>
<feature type="region of interest" description="Disordered" evidence="1">
    <location>
        <begin position="17"/>
        <end position="38"/>
    </location>
</feature>
<feature type="region of interest" description="Disordered" evidence="1">
    <location>
        <begin position="139"/>
        <end position="166"/>
    </location>
</feature>
<feature type="compositionally biased region" description="Basic and acidic residues" evidence="1">
    <location>
        <begin position="154"/>
        <end position="166"/>
    </location>
</feature>
<protein>
    <recommendedName>
        <fullName evidence="5">Integral membrane protein</fullName>
    </recommendedName>
</protein>
<dbReference type="Proteomes" id="UP001595855">
    <property type="component" value="Unassembled WGS sequence"/>
</dbReference>
<name>A0ABV9X476_9ACTN</name>
<feature type="transmembrane region" description="Helical" evidence="2">
    <location>
        <begin position="77"/>
        <end position="97"/>
    </location>
</feature>
<proteinExistence type="predicted"/>
<evidence type="ECO:0000313" key="3">
    <source>
        <dbReference type="EMBL" id="MFC5018673.1"/>
    </source>
</evidence>
<accession>A0ABV9X476</accession>
<keyword evidence="2" id="KW-0812">Transmembrane</keyword>
<gene>
    <name evidence="3" type="ORF">ACFPRC_27885</name>
</gene>
<keyword evidence="2" id="KW-1133">Transmembrane helix</keyword>
<comment type="caution">
    <text evidence="3">The sequence shown here is derived from an EMBL/GenBank/DDBJ whole genome shotgun (WGS) entry which is preliminary data.</text>
</comment>
<keyword evidence="2" id="KW-0472">Membrane</keyword>
<evidence type="ECO:0000256" key="2">
    <source>
        <dbReference type="SAM" id="Phobius"/>
    </source>
</evidence>
<reference evidence="4" key="1">
    <citation type="journal article" date="2019" name="Int. J. Syst. Evol. Microbiol.">
        <title>The Global Catalogue of Microorganisms (GCM) 10K type strain sequencing project: providing services to taxonomists for standard genome sequencing and annotation.</title>
        <authorList>
            <consortium name="The Broad Institute Genomics Platform"/>
            <consortium name="The Broad Institute Genome Sequencing Center for Infectious Disease"/>
            <person name="Wu L."/>
            <person name="Ma J."/>
        </authorList>
    </citation>
    <scope>NUCLEOTIDE SEQUENCE [LARGE SCALE GENOMIC DNA]</scope>
    <source>
        <strain evidence="4">CGMCC 4.1542</strain>
    </source>
</reference>
<sequence length="166" mass="16871">MTVFGVRAWWQRWRAPVRTGPATDPPGGSGDTEQGPPPVDDCALKAYAMQRREWAEALIDVENARVAGEIRLISARLLLGTACGSILLFSIALATRVAPSLPHGSASPLTTAAIGAFGAALLAALGAGIGRALRGRAASAPAQPVSGGAAEAPRPSERGSERGGGP</sequence>